<dbReference type="Pfam" id="PF12796">
    <property type="entry name" value="Ank_2"/>
    <property type="match status" value="1"/>
</dbReference>
<keyword evidence="2" id="KW-0040">ANK repeat</keyword>
<comment type="caution">
    <text evidence="3">The sequence shown here is derived from an EMBL/GenBank/DDBJ whole genome shotgun (WGS) entry which is preliminary data.</text>
</comment>
<dbReference type="EMBL" id="DAASDL010000025">
    <property type="protein sequence ID" value="HAE5060252.1"/>
    <property type="molecule type" value="Genomic_DNA"/>
</dbReference>
<dbReference type="InterPro" id="IPR002110">
    <property type="entry name" value="Ankyrin_rpt"/>
</dbReference>
<dbReference type="Gene3D" id="1.25.40.20">
    <property type="entry name" value="Ankyrin repeat-containing domain"/>
    <property type="match status" value="2"/>
</dbReference>
<evidence type="ECO:0000256" key="2">
    <source>
        <dbReference type="ARBA" id="ARBA00023043"/>
    </source>
</evidence>
<evidence type="ECO:0000313" key="3">
    <source>
        <dbReference type="EMBL" id="HAE5060252.1"/>
    </source>
</evidence>
<dbReference type="AlphaFoldDB" id="A0A732NF10"/>
<dbReference type="PANTHER" id="PTHR24189:SF50">
    <property type="entry name" value="ANKYRIN REPEAT AND SOCS BOX PROTEIN 2"/>
    <property type="match status" value="1"/>
</dbReference>
<dbReference type="PANTHER" id="PTHR24189">
    <property type="entry name" value="MYOTROPHIN"/>
    <property type="match status" value="1"/>
</dbReference>
<accession>A0A732NF10</accession>
<reference evidence="3" key="1">
    <citation type="journal article" date="2018" name="Genome Biol.">
        <title>SKESA: strategic k-mer extension for scrupulous assemblies.</title>
        <authorList>
            <person name="Souvorov A."/>
            <person name="Agarwala R."/>
            <person name="Lipman D.J."/>
        </authorList>
    </citation>
    <scope>NUCLEOTIDE SEQUENCE</scope>
    <source>
        <strain evidence="3">09-2545</strain>
    </source>
</reference>
<dbReference type="InterPro" id="IPR050745">
    <property type="entry name" value="Multifunctional_regulatory"/>
</dbReference>
<proteinExistence type="predicted"/>
<keyword evidence="1" id="KW-0677">Repeat</keyword>
<name>A0A732NF10_SALET</name>
<gene>
    <name evidence="3" type="ORF">G4G45_004003</name>
</gene>
<organism evidence="3">
    <name type="scientific">Salmonella enterica subsp. enterica serovar Sandiego</name>
    <dbReference type="NCBI Taxonomy" id="1151002"/>
    <lineage>
        <taxon>Bacteria</taxon>
        <taxon>Pseudomonadati</taxon>
        <taxon>Pseudomonadota</taxon>
        <taxon>Gammaproteobacteria</taxon>
        <taxon>Enterobacterales</taxon>
        <taxon>Enterobacteriaceae</taxon>
        <taxon>Salmonella</taxon>
    </lineage>
</organism>
<sequence>MISRENNKNNLFRVKSKNGVLRCLKAGMDINMCNSKGQTALFTCNVPEAIQAMIDADIDIHHLDNDGNNALFYAQNVETVELLVSNGINVNHRNKSGTLAIQHIDASPGLVKYLIKAGLDIHTKDSYGNSFLFIPFEGYVYDALIEAGCDINHKNISGQTAFDHWQSENNSIVGKYTHWESKNDNYIRFLIRNIHLKDSSKIVFTNITFKSIELLSLLIKQKNEFEISDKCIITPTNADAKKLILQLKKLTDISHVWFYISSTYLLTHYAGRLLIKWLIRNDIKVDIESLKERYFYEEILQDKLQREQKVLRTTLQPVTCKAITKKKIMN</sequence>
<reference evidence="3" key="2">
    <citation type="submission" date="2018-07" db="EMBL/GenBank/DDBJ databases">
        <authorList>
            <consortium name="NCBI Pathogen Detection Project"/>
        </authorList>
    </citation>
    <scope>NUCLEOTIDE SEQUENCE</scope>
    <source>
        <strain evidence="3">09-2545</strain>
    </source>
</reference>
<dbReference type="SUPFAM" id="SSF48403">
    <property type="entry name" value="Ankyrin repeat"/>
    <property type="match status" value="1"/>
</dbReference>
<dbReference type="InterPro" id="IPR036770">
    <property type="entry name" value="Ankyrin_rpt-contain_sf"/>
</dbReference>
<evidence type="ECO:0000256" key="1">
    <source>
        <dbReference type="ARBA" id="ARBA00022737"/>
    </source>
</evidence>
<protein>
    <submittedName>
        <fullName evidence="3">Uncharacterized protein</fullName>
    </submittedName>
</protein>